<reference evidence="3" key="1">
    <citation type="submission" date="2023-04" db="EMBL/GenBank/DDBJ databases">
        <title>Four porcine-derived lactic acid bacteria strains analyses and their evaluation as potential probiotics based on genomics.</title>
        <authorList>
            <person name="Niu D."/>
        </authorList>
    </citation>
    <scope>NUCLEOTIDE SEQUENCE</scope>
    <source>
        <strain evidence="3">ZSB1</strain>
    </source>
</reference>
<keyword evidence="1" id="KW-0812">Transmembrane</keyword>
<feature type="transmembrane region" description="Helical" evidence="1">
    <location>
        <begin position="36"/>
        <end position="59"/>
    </location>
</feature>
<evidence type="ECO:0000313" key="3">
    <source>
        <dbReference type="EMBL" id="WHQ79900.1"/>
    </source>
</evidence>
<dbReference type="EMBL" id="CP123751">
    <property type="protein sequence ID" value="WHQ79900.1"/>
    <property type="molecule type" value="Genomic_DNA"/>
</dbReference>
<keyword evidence="1" id="KW-1133">Transmembrane helix</keyword>
<feature type="domain" description="Zinc-ribbon" evidence="2">
    <location>
        <begin position="4"/>
        <end position="25"/>
    </location>
</feature>
<evidence type="ECO:0000259" key="2">
    <source>
        <dbReference type="Pfam" id="PF13240"/>
    </source>
</evidence>
<sequence>MLNCPNCGQQNPAGSAFCSNCGAQLQMYVPPKKNGLPIPAIIGICIAVVVLIFGGLYMLGGNDPEYKTADKLELADIVGTWRLVDESKKDTMTEEIKISEDEITTDSGEKIAARYSTVTDEDTVIISDTNNIFTANMVELRLEKRKVNGIEHVVLAVYNSSDDSWGYYVRK</sequence>
<name>A0AAJ6FUK4_9LACO</name>
<dbReference type="Proteomes" id="UP001238155">
    <property type="component" value="Chromosome"/>
</dbReference>
<dbReference type="RefSeq" id="WP_283534594.1">
    <property type="nucleotide sequence ID" value="NZ_CP123751.1"/>
</dbReference>
<dbReference type="AlphaFoldDB" id="A0AAJ6FUK4"/>
<dbReference type="InterPro" id="IPR026870">
    <property type="entry name" value="Zinc_ribbon_dom"/>
</dbReference>
<organism evidence="3 4">
    <name type="scientific">Ligilactobacillus animalis</name>
    <dbReference type="NCBI Taxonomy" id="1605"/>
    <lineage>
        <taxon>Bacteria</taxon>
        <taxon>Bacillati</taxon>
        <taxon>Bacillota</taxon>
        <taxon>Bacilli</taxon>
        <taxon>Lactobacillales</taxon>
        <taxon>Lactobacillaceae</taxon>
        <taxon>Ligilactobacillus</taxon>
    </lineage>
</organism>
<evidence type="ECO:0000256" key="1">
    <source>
        <dbReference type="SAM" id="Phobius"/>
    </source>
</evidence>
<accession>A0AAJ6FUK4</accession>
<dbReference type="Pfam" id="PF13240">
    <property type="entry name" value="Zn_Ribbon_1"/>
    <property type="match status" value="1"/>
</dbReference>
<keyword evidence="1" id="KW-0472">Membrane</keyword>
<proteinExistence type="predicted"/>
<protein>
    <submittedName>
        <fullName evidence="3">Zinc ribbon domain-containing protein</fullName>
    </submittedName>
</protein>
<evidence type="ECO:0000313" key="4">
    <source>
        <dbReference type="Proteomes" id="UP001238155"/>
    </source>
</evidence>
<gene>
    <name evidence="3" type="ORF">QFF56_08095</name>
</gene>